<evidence type="ECO:0000313" key="1">
    <source>
        <dbReference type="EMBL" id="GAI80823.1"/>
    </source>
</evidence>
<organism evidence="1">
    <name type="scientific">marine sediment metagenome</name>
    <dbReference type="NCBI Taxonomy" id="412755"/>
    <lineage>
        <taxon>unclassified sequences</taxon>
        <taxon>metagenomes</taxon>
        <taxon>ecological metagenomes</taxon>
    </lineage>
</organism>
<name>X1RJL6_9ZZZZ</name>
<sequence length="39" mass="4451">SQEEQIDKITELLLTIAEEIGSMKSLQHVHKGIHKHEEA</sequence>
<dbReference type="EMBL" id="BARW01010817">
    <property type="protein sequence ID" value="GAI80823.1"/>
    <property type="molecule type" value="Genomic_DNA"/>
</dbReference>
<dbReference type="AlphaFoldDB" id="X1RJL6"/>
<proteinExistence type="predicted"/>
<gene>
    <name evidence="1" type="ORF">S12H4_21117</name>
</gene>
<protein>
    <submittedName>
        <fullName evidence="1">Uncharacterized protein</fullName>
    </submittedName>
</protein>
<comment type="caution">
    <text evidence="1">The sequence shown here is derived from an EMBL/GenBank/DDBJ whole genome shotgun (WGS) entry which is preliminary data.</text>
</comment>
<reference evidence="1" key="1">
    <citation type="journal article" date="2014" name="Front. Microbiol.">
        <title>High frequency of phylogenetically diverse reductive dehalogenase-homologous genes in deep subseafloor sedimentary metagenomes.</title>
        <authorList>
            <person name="Kawai M."/>
            <person name="Futagami T."/>
            <person name="Toyoda A."/>
            <person name="Takaki Y."/>
            <person name="Nishi S."/>
            <person name="Hori S."/>
            <person name="Arai W."/>
            <person name="Tsubouchi T."/>
            <person name="Morono Y."/>
            <person name="Uchiyama I."/>
            <person name="Ito T."/>
            <person name="Fujiyama A."/>
            <person name="Inagaki F."/>
            <person name="Takami H."/>
        </authorList>
    </citation>
    <scope>NUCLEOTIDE SEQUENCE</scope>
    <source>
        <strain evidence="1">Expedition CK06-06</strain>
    </source>
</reference>
<feature type="non-terminal residue" evidence="1">
    <location>
        <position position="1"/>
    </location>
</feature>
<accession>X1RJL6</accession>